<evidence type="ECO:0000256" key="1">
    <source>
        <dbReference type="ARBA" id="ARBA00007637"/>
    </source>
</evidence>
<dbReference type="Pfam" id="PF01370">
    <property type="entry name" value="Epimerase"/>
    <property type="match status" value="1"/>
</dbReference>
<dbReference type="Gene3D" id="3.40.50.720">
    <property type="entry name" value="NAD(P)-binding Rossmann-like Domain"/>
    <property type="match status" value="1"/>
</dbReference>
<dbReference type="InterPro" id="IPR001509">
    <property type="entry name" value="Epimerase_deHydtase"/>
</dbReference>
<dbReference type="RefSeq" id="WP_328708260.1">
    <property type="nucleotide sequence ID" value="NZ_CP108085.1"/>
</dbReference>
<evidence type="ECO:0000313" key="3">
    <source>
        <dbReference type="EMBL" id="WUP71844.1"/>
    </source>
</evidence>
<dbReference type="PANTHER" id="PTHR43000">
    <property type="entry name" value="DTDP-D-GLUCOSE 4,6-DEHYDRATASE-RELATED"/>
    <property type="match status" value="1"/>
</dbReference>
<keyword evidence="4" id="KW-1185">Reference proteome</keyword>
<dbReference type="CDD" id="cd08946">
    <property type="entry name" value="SDR_e"/>
    <property type="match status" value="1"/>
</dbReference>
<name>A0ABZ1SHB1_9ACTN</name>
<dbReference type="EMBL" id="CP108085">
    <property type="protein sequence ID" value="WUP71844.1"/>
    <property type="molecule type" value="Genomic_DNA"/>
</dbReference>
<accession>A0ABZ1SHB1</accession>
<organism evidence="3 4">
    <name type="scientific">Microbispora hainanensis</name>
    <dbReference type="NCBI Taxonomy" id="568844"/>
    <lineage>
        <taxon>Bacteria</taxon>
        <taxon>Bacillati</taxon>
        <taxon>Actinomycetota</taxon>
        <taxon>Actinomycetes</taxon>
        <taxon>Streptosporangiales</taxon>
        <taxon>Streptosporangiaceae</taxon>
        <taxon>Microbispora</taxon>
    </lineage>
</organism>
<dbReference type="InterPro" id="IPR036291">
    <property type="entry name" value="NAD(P)-bd_dom_sf"/>
</dbReference>
<proteinExistence type="inferred from homology"/>
<evidence type="ECO:0000313" key="4">
    <source>
        <dbReference type="Proteomes" id="UP001432011"/>
    </source>
</evidence>
<sequence>MDVLLTGGGGFAMAVLAAVLRADSGIRLTLLDRSALTAEPGVRVIRADVRDRETLRQVLAEGFDVVVHGAALTHVPDWERSRPADYLDVNVMGTCAVLDTVLAGARPPRRLIYVSSCAVYGDGTPGMDPQPESGPLTPGELYGVSKAVAERVVARYGELFGLPYVTVRPAKLFGPMERPTGTRALMSAPFLLASALVRGRPLRVTERTMRASLDWLNAEDAAEALTLLVRGAGPNGATYNLGTGRRIPFRELLQIAETHATRAVVRVVPPDTAELDLDPDACLGRDAASAVDLAGRDLSWRPRPFQEQASSYFTWALRNPAVFG</sequence>
<dbReference type="SUPFAM" id="SSF51735">
    <property type="entry name" value="NAD(P)-binding Rossmann-fold domains"/>
    <property type="match status" value="1"/>
</dbReference>
<evidence type="ECO:0000259" key="2">
    <source>
        <dbReference type="Pfam" id="PF01370"/>
    </source>
</evidence>
<reference evidence="3" key="1">
    <citation type="submission" date="2022-10" db="EMBL/GenBank/DDBJ databases">
        <title>The complete genomes of actinobacterial strains from the NBC collection.</title>
        <authorList>
            <person name="Joergensen T.S."/>
            <person name="Alvarez Arevalo M."/>
            <person name="Sterndorff E.B."/>
            <person name="Faurdal D."/>
            <person name="Vuksanovic O."/>
            <person name="Mourched A.-S."/>
            <person name="Charusanti P."/>
            <person name="Shaw S."/>
            <person name="Blin K."/>
            <person name="Weber T."/>
        </authorList>
    </citation>
    <scope>NUCLEOTIDE SEQUENCE</scope>
    <source>
        <strain evidence="3">NBC_00254</strain>
    </source>
</reference>
<feature type="domain" description="NAD-dependent epimerase/dehydratase" evidence="2">
    <location>
        <begin position="3"/>
        <end position="242"/>
    </location>
</feature>
<gene>
    <name evidence="3" type="ORF">OG913_20600</name>
</gene>
<comment type="similarity">
    <text evidence="1">Belongs to the NAD(P)-dependent epimerase/dehydratase family.</text>
</comment>
<protein>
    <submittedName>
        <fullName evidence="3">NAD(P)-dependent oxidoreductase</fullName>
    </submittedName>
</protein>
<dbReference type="Proteomes" id="UP001432011">
    <property type="component" value="Chromosome"/>
</dbReference>